<dbReference type="AlphaFoldDB" id="A0A022VS66"/>
<keyword evidence="1" id="KW-1133">Transmembrane helix</keyword>
<proteinExistence type="predicted"/>
<organism evidence="2">
    <name type="scientific">Trichophyton rubrum CBS 288.86</name>
    <dbReference type="NCBI Taxonomy" id="1215330"/>
    <lineage>
        <taxon>Eukaryota</taxon>
        <taxon>Fungi</taxon>
        <taxon>Dikarya</taxon>
        <taxon>Ascomycota</taxon>
        <taxon>Pezizomycotina</taxon>
        <taxon>Eurotiomycetes</taxon>
        <taxon>Eurotiomycetidae</taxon>
        <taxon>Onygenales</taxon>
        <taxon>Arthrodermataceae</taxon>
        <taxon>Trichophyton</taxon>
    </lineage>
</organism>
<protein>
    <submittedName>
        <fullName evidence="2">Uncharacterized protein</fullName>
    </submittedName>
</protein>
<reference evidence="2" key="1">
    <citation type="submission" date="2014-02" db="EMBL/GenBank/DDBJ databases">
        <title>The Genome Sequence of Trichophyton rubrum (morphotype fischeri) CBS 288.86.</title>
        <authorList>
            <consortium name="The Broad Institute Genomics Platform"/>
            <person name="Cuomo C.A."/>
            <person name="White T.C."/>
            <person name="Graser Y."/>
            <person name="Martinez-Rossi N."/>
            <person name="Heitman J."/>
            <person name="Young S.K."/>
            <person name="Zeng Q."/>
            <person name="Gargeya S."/>
            <person name="Abouelleil A."/>
            <person name="Alvarado L."/>
            <person name="Chapman S.B."/>
            <person name="Gainer-Dewar J."/>
            <person name="Goldberg J."/>
            <person name="Griggs A."/>
            <person name="Gujja S."/>
            <person name="Hansen M."/>
            <person name="Howarth C."/>
            <person name="Imamovic A."/>
            <person name="Larimer J."/>
            <person name="Martinez D."/>
            <person name="Murphy C."/>
            <person name="Pearson M.D."/>
            <person name="Persinoti G."/>
            <person name="Poon T."/>
            <person name="Priest M."/>
            <person name="Roberts A.D."/>
            <person name="Saif S."/>
            <person name="Shea T.D."/>
            <person name="Sykes S.N."/>
            <person name="Wortman J."/>
            <person name="Nusbaum C."/>
            <person name="Birren B."/>
        </authorList>
    </citation>
    <scope>NUCLEOTIDE SEQUENCE [LARGE SCALE GENOMIC DNA]</scope>
    <source>
        <strain evidence="2">CBS 288.86</strain>
    </source>
</reference>
<evidence type="ECO:0000256" key="1">
    <source>
        <dbReference type="SAM" id="Phobius"/>
    </source>
</evidence>
<keyword evidence="1" id="KW-0812">Transmembrane</keyword>
<accession>A0A022VS66</accession>
<dbReference type="EMBL" id="KK207919">
    <property type="protein sequence ID" value="EZF48759.1"/>
    <property type="molecule type" value="Genomic_DNA"/>
</dbReference>
<feature type="non-terminal residue" evidence="2">
    <location>
        <position position="1"/>
    </location>
</feature>
<dbReference type="HOGENOM" id="CLU_2151886_0_0_1"/>
<sequence length="112" mass="12139">YRCTPPVPVVAFPDSQVFAPLLCAGFVLLTRLPSSGRRPRRFGASESAAIRMKNVGKGGRRQAIGRAEIVLAGASLMKRTGQWQLIHLDTPYQKGKDPIVLSPGAMNERALP</sequence>
<name>A0A022VS66_TRIRU</name>
<keyword evidence="1" id="KW-0472">Membrane</keyword>
<dbReference type="Proteomes" id="UP000023758">
    <property type="component" value="Unassembled WGS sequence"/>
</dbReference>
<evidence type="ECO:0000313" key="2">
    <source>
        <dbReference type="EMBL" id="EZF48759.1"/>
    </source>
</evidence>
<gene>
    <name evidence="2" type="ORF">H103_07584</name>
</gene>
<feature type="transmembrane region" description="Helical" evidence="1">
    <location>
        <begin position="15"/>
        <end position="32"/>
    </location>
</feature>